<dbReference type="Pfam" id="PF01844">
    <property type="entry name" value="HNH"/>
    <property type="match status" value="1"/>
</dbReference>
<dbReference type="AlphaFoldDB" id="A0A6M3XEW1"/>
<dbReference type="SMART" id="SM00507">
    <property type="entry name" value="HNHc"/>
    <property type="match status" value="1"/>
</dbReference>
<name>A0A6M3XEW1_9ZZZZ</name>
<dbReference type="Gene3D" id="1.10.30.50">
    <property type="match status" value="1"/>
</dbReference>
<dbReference type="CDD" id="cd00085">
    <property type="entry name" value="HNHc"/>
    <property type="match status" value="1"/>
</dbReference>
<dbReference type="GO" id="GO:0003676">
    <property type="term" value="F:nucleic acid binding"/>
    <property type="evidence" value="ECO:0007669"/>
    <property type="project" value="InterPro"/>
</dbReference>
<evidence type="ECO:0000313" key="2">
    <source>
        <dbReference type="EMBL" id="QJH95837.1"/>
    </source>
</evidence>
<accession>A0A6M3XEW1</accession>
<dbReference type="EMBL" id="MT144630">
    <property type="protein sequence ID" value="QJH95837.1"/>
    <property type="molecule type" value="Genomic_DNA"/>
</dbReference>
<sequence>MKTKYRNKISEGNNIFRDEKGRFIKGYHSHPETEFRKGEHWRIPKVYWKKEWLHNEYLTNKKSAGVIAKEQNCRPGNIIYFLKKFKINRRDKFQARNLRIDGLFGERNPMYGRRRDLCPSWKGGVTPLRQELYRDPKWKIVCQEVWIRDKRTCQRCDKKPKWNSYKDFHVHHIIPFFIKKYIFDLNNLILLCRKCHLWIHSKKNINRELIGGDESGIS</sequence>
<reference evidence="2" key="1">
    <citation type="submission" date="2020-03" db="EMBL/GenBank/DDBJ databases">
        <title>The deep terrestrial virosphere.</title>
        <authorList>
            <person name="Holmfeldt K."/>
            <person name="Nilsson E."/>
            <person name="Simone D."/>
            <person name="Lopez-Fernandez M."/>
            <person name="Wu X."/>
            <person name="de Brujin I."/>
            <person name="Lundin D."/>
            <person name="Andersson A."/>
            <person name="Bertilsson S."/>
            <person name="Dopson M."/>
        </authorList>
    </citation>
    <scope>NUCLEOTIDE SEQUENCE</scope>
    <source>
        <strain evidence="2">TM448B00540</strain>
    </source>
</reference>
<dbReference type="InterPro" id="IPR003615">
    <property type="entry name" value="HNH_nuc"/>
</dbReference>
<keyword evidence="2" id="KW-0255">Endonuclease</keyword>
<proteinExistence type="predicted"/>
<dbReference type="InterPro" id="IPR002711">
    <property type="entry name" value="HNH"/>
</dbReference>
<keyword evidence="2" id="KW-0378">Hydrolase</keyword>
<keyword evidence="2" id="KW-0540">Nuclease</keyword>
<feature type="domain" description="HNH nuclease" evidence="1">
    <location>
        <begin position="140"/>
        <end position="197"/>
    </location>
</feature>
<dbReference type="GO" id="GO:0004519">
    <property type="term" value="F:endonuclease activity"/>
    <property type="evidence" value="ECO:0007669"/>
    <property type="project" value="UniProtKB-KW"/>
</dbReference>
<gene>
    <name evidence="2" type="ORF">TM448B00540_0027</name>
</gene>
<organism evidence="2">
    <name type="scientific">viral metagenome</name>
    <dbReference type="NCBI Taxonomy" id="1070528"/>
    <lineage>
        <taxon>unclassified sequences</taxon>
        <taxon>metagenomes</taxon>
        <taxon>organismal metagenomes</taxon>
    </lineage>
</organism>
<protein>
    <submittedName>
        <fullName evidence="2">Putative homing endonuclease</fullName>
    </submittedName>
</protein>
<dbReference type="GO" id="GO:0008270">
    <property type="term" value="F:zinc ion binding"/>
    <property type="evidence" value="ECO:0007669"/>
    <property type="project" value="InterPro"/>
</dbReference>
<evidence type="ECO:0000259" key="1">
    <source>
        <dbReference type="SMART" id="SM00507"/>
    </source>
</evidence>